<organism evidence="1 2">
    <name type="scientific">Streptomyces lunaelactis</name>
    <dbReference type="NCBI Taxonomy" id="1535768"/>
    <lineage>
        <taxon>Bacteria</taxon>
        <taxon>Bacillati</taxon>
        <taxon>Actinomycetota</taxon>
        <taxon>Actinomycetes</taxon>
        <taxon>Kitasatosporales</taxon>
        <taxon>Streptomycetaceae</taxon>
        <taxon>Streptomyces</taxon>
    </lineage>
</organism>
<reference evidence="1 2" key="1">
    <citation type="submission" date="2018-01" db="EMBL/GenBank/DDBJ databases">
        <title>Complete genome sequence of Streptomyces lunaelactis MM109T, a Ferroverdin A producer isolated from cave moonmilk deposits.</title>
        <authorList>
            <person name="Naome A."/>
            <person name="Martinet L."/>
            <person name="Maciejewska M."/>
            <person name="Anderssen S."/>
            <person name="Adam D."/>
            <person name="Tenconi E."/>
            <person name="Deflandre B."/>
            <person name="Arguelles-Arias A."/>
            <person name="Calusinska M."/>
            <person name="Copieters W."/>
            <person name="Karim L."/>
            <person name="Hanikenne M."/>
            <person name="Baurain D."/>
            <person name="van Wezel G."/>
            <person name="Smargiasso N."/>
            <person name="de Pauw E."/>
            <person name="Delfosse P."/>
            <person name="Rigali S."/>
        </authorList>
    </citation>
    <scope>NUCLEOTIDE SEQUENCE [LARGE SCALE GENOMIC DNA]</scope>
    <source>
        <strain evidence="1 2">MM109</strain>
    </source>
</reference>
<dbReference type="GeneID" id="55654758"/>
<evidence type="ECO:0000313" key="1">
    <source>
        <dbReference type="EMBL" id="AVZ71765.1"/>
    </source>
</evidence>
<dbReference type="EMBL" id="CP026304">
    <property type="protein sequence ID" value="AVZ71765.1"/>
    <property type="molecule type" value="Genomic_DNA"/>
</dbReference>
<dbReference type="AlphaFoldDB" id="A0A2R4SY06"/>
<protein>
    <submittedName>
        <fullName evidence="1">Uncharacterized protein</fullName>
    </submittedName>
</protein>
<gene>
    <name evidence="1" type="ORF">SLUN_05710</name>
</gene>
<sequence length="140" mass="15192">MTTARHLDMIDLLRSREFPAEPGPADVGTAGPGFHIAELNGHFGDCADADEGDEGTKAAQRAAEHEALLRVLTKRWGEADVLSLFSTSLRAAADEPIPEPWLRLSATVPDVSLWRIEDRWIAVGASEVQLLVVVTEIDPP</sequence>
<name>A0A2R4SY06_9ACTN</name>
<keyword evidence="2" id="KW-1185">Reference proteome</keyword>
<dbReference type="RefSeq" id="WP_108147454.1">
    <property type="nucleotide sequence ID" value="NZ_CP026304.1"/>
</dbReference>
<dbReference type="KEGG" id="slk:SLUN_05710"/>
<proteinExistence type="predicted"/>
<dbReference type="Proteomes" id="UP000244201">
    <property type="component" value="Chromosome"/>
</dbReference>
<accession>A0A2R4SY06</accession>
<dbReference type="OrthoDB" id="3478947at2"/>
<evidence type="ECO:0000313" key="2">
    <source>
        <dbReference type="Proteomes" id="UP000244201"/>
    </source>
</evidence>